<comment type="subcellular location">
    <subcellularLocation>
        <location evidence="1">Nucleus</location>
    </subcellularLocation>
</comment>
<dbReference type="PANTHER" id="PTHR45805">
    <property type="entry name" value="NUCLEAR HORMONE RECEPTOR HR3-RELATED"/>
    <property type="match status" value="1"/>
</dbReference>
<name>A0A4E0R2J6_FASHE</name>
<dbReference type="PANTHER" id="PTHR45805:SF2">
    <property type="entry name" value="NUCLEAR HORMONE RECEPTOR HR3-RELATED"/>
    <property type="match status" value="1"/>
</dbReference>
<organism evidence="7 8">
    <name type="scientific">Fasciola hepatica</name>
    <name type="common">Liver fluke</name>
    <dbReference type="NCBI Taxonomy" id="6192"/>
    <lineage>
        <taxon>Eukaryota</taxon>
        <taxon>Metazoa</taxon>
        <taxon>Spiralia</taxon>
        <taxon>Lophotrochozoa</taxon>
        <taxon>Platyhelminthes</taxon>
        <taxon>Trematoda</taxon>
        <taxon>Digenea</taxon>
        <taxon>Plagiorchiida</taxon>
        <taxon>Echinostomata</taxon>
        <taxon>Echinostomatoidea</taxon>
        <taxon>Fasciolidae</taxon>
        <taxon>Fasciola</taxon>
    </lineage>
</organism>
<keyword evidence="8" id="KW-1185">Reference proteome</keyword>
<keyword evidence="3" id="KW-0804">Transcription</keyword>
<evidence type="ECO:0000256" key="2">
    <source>
        <dbReference type="ARBA" id="ARBA00023015"/>
    </source>
</evidence>
<evidence type="ECO:0000256" key="1">
    <source>
        <dbReference type="ARBA" id="ARBA00004123"/>
    </source>
</evidence>
<dbReference type="GO" id="GO:0005634">
    <property type="term" value="C:nucleus"/>
    <property type="evidence" value="ECO:0007669"/>
    <property type="project" value="UniProtKB-SubCell"/>
</dbReference>
<comment type="caution">
    <text evidence="7">The sequence shown here is derived from an EMBL/GenBank/DDBJ whole genome shotgun (WGS) entry which is preliminary data.</text>
</comment>
<dbReference type="EMBL" id="JXXN02004459">
    <property type="protein sequence ID" value="THD20574.1"/>
    <property type="molecule type" value="Genomic_DNA"/>
</dbReference>
<feature type="region of interest" description="Disordered" evidence="5">
    <location>
        <begin position="60"/>
        <end position="91"/>
    </location>
</feature>
<protein>
    <submittedName>
        <fullName evidence="7">Nuclear receptor subfamily 1 group D member 3</fullName>
    </submittedName>
</protein>
<evidence type="ECO:0000256" key="4">
    <source>
        <dbReference type="ARBA" id="ARBA00023170"/>
    </source>
</evidence>
<dbReference type="AlphaFoldDB" id="A0A4E0R2J6"/>
<accession>A0A4E0R2J6</accession>
<evidence type="ECO:0000313" key="7">
    <source>
        <dbReference type="EMBL" id="THD20574.1"/>
    </source>
</evidence>
<dbReference type="GO" id="GO:0000978">
    <property type="term" value="F:RNA polymerase II cis-regulatory region sequence-specific DNA binding"/>
    <property type="evidence" value="ECO:0007669"/>
    <property type="project" value="TreeGrafter"/>
</dbReference>
<dbReference type="PROSITE" id="PS51843">
    <property type="entry name" value="NR_LBD"/>
    <property type="match status" value="1"/>
</dbReference>
<keyword evidence="2" id="KW-0805">Transcription regulation</keyword>
<dbReference type="InterPro" id="IPR035500">
    <property type="entry name" value="NHR-like_dom_sf"/>
</dbReference>
<evidence type="ECO:0000256" key="3">
    <source>
        <dbReference type="ARBA" id="ARBA00023163"/>
    </source>
</evidence>
<dbReference type="Proteomes" id="UP000230066">
    <property type="component" value="Unassembled WGS sequence"/>
</dbReference>
<feature type="compositionally biased region" description="Polar residues" evidence="5">
    <location>
        <begin position="60"/>
        <end position="71"/>
    </location>
</feature>
<gene>
    <name evidence="7" type="ORF">D915_008285</name>
</gene>
<proteinExistence type="predicted"/>
<dbReference type="PRINTS" id="PR00398">
    <property type="entry name" value="STRDHORMONER"/>
</dbReference>
<sequence length="462" mass="52366">MKPTYSPTGNSRIKVEVVLGKCGLSSSSISNLDFPGDVTSVSDDTVPIEATKRRLLDNNTGIPTALYTPSPSGRRPLVSSTSKSGKIRMDWSNSPNIARPLLPKPSLNSDIRVIELPAVPSSPHTAVTVRLSNSNKLESTELTTDASAQPTYIQLQQGNTTITRAILPKPTTEQCSSPLLSAEVDEHMETAPLTEEEVLGRRLSRIIKPGFMQVFSKHFKSLPSEPQLLDTALDNRSTLFQLFDFFDWEWNLPIQVPPSVRQAVWTVFHEQFNESLTDMVRFIKRVPGFPILKPQDRILLVRNSGFELAFLVHYLNWNTEFVCWHGPDNFVLTLEQLCTIFPAGMKFFHYAFTNTKRLTKLTQQLQHLGLFAALIILDDELPNLNDRDTVKALRDRVMDAIRYNLKVRQQDVDKVVNRIQVGVQKLRKMGMEHRKVLESLRSDEAFEFPDDLYAELFELISD</sequence>
<evidence type="ECO:0000256" key="5">
    <source>
        <dbReference type="SAM" id="MobiDB-lite"/>
    </source>
</evidence>
<reference evidence="7" key="1">
    <citation type="submission" date="2019-03" db="EMBL/GenBank/DDBJ databases">
        <title>Improved annotation for the trematode Fasciola hepatica.</title>
        <authorList>
            <person name="Choi Y.-J."/>
            <person name="Martin J."/>
            <person name="Mitreva M."/>
        </authorList>
    </citation>
    <scope>NUCLEOTIDE SEQUENCE [LARGE SCALE GENOMIC DNA]</scope>
</reference>
<dbReference type="SUPFAM" id="SSF48508">
    <property type="entry name" value="Nuclear receptor ligand-binding domain"/>
    <property type="match status" value="1"/>
</dbReference>
<keyword evidence="4 7" id="KW-0675">Receptor</keyword>
<dbReference type="GO" id="GO:0004879">
    <property type="term" value="F:nuclear receptor activity"/>
    <property type="evidence" value="ECO:0007669"/>
    <property type="project" value="TreeGrafter"/>
</dbReference>
<feature type="domain" description="NR LBD" evidence="6">
    <location>
        <begin position="224"/>
        <end position="462"/>
    </location>
</feature>
<dbReference type="InterPro" id="IPR001723">
    <property type="entry name" value="Nuclear_hrmn_rcpt"/>
</dbReference>
<evidence type="ECO:0000259" key="6">
    <source>
        <dbReference type="PROSITE" id="PS51843"/>
    </source>
</evidence>
<evidence type="ECO:0000313" key="8">
    <source>
        <dbReference type="Proteomes" id="UP000230066"/>
    </source>
</evidence>
<dbReference type="Gene3D" id="1.10.565.10">
    <property type="entry name" value="Retinoid X Receptor"/>
    <property type="match status" value="1"/>
</dbReference>
<dbReference type="InterPro" id="IPR000536">
    <property type="entry name" value="Nucl_hrmn_rcpt_lig-bd"/>
</dbReference>